<organism evidence="12">
    <name type="scientific">Granulicella tundricola (strain ATCC BAA-1859 / DSM 23138 / MP5ACTX9)</name>
    <dbReference type="NCBI Taxonomy" id="1198114"/>
    <lineage>
        <taxon>Bacteria</taxon>
        <taxon>Pseudomonadati</taxon>
        <taxon>Acidobacteriota</taxon>
        <taxon>Terriglobia</taxon>
        <taxon>Terriglobales</taxon>
        <taxon>Acidobacteriaceae</taxon>
        <taxon>Granulicella</taxon>
    </lineage>
</organism>
<dbReference type="UniPathway" id="UPA00958"/>
<feature type="active site" description="Proton acceptor" evidence="7">
    <location>
        <position position="65"/>
    </location>
</feature>
<sequence length="431" mass="47894">MAMLIYSFLLALGLVIASPWWLWRMATSGRYRAGLGGRLGQVPAELRAVVDGKRVVWIHAVSVGEVLAAERLVREMEAALPGWVVAVSTTTASGQKIARERFGAERVFYLPLDFAWIVRRYLRALKPELLVTMESELWPRVLVECERVGVPVAVVNARVSDRSYPRYMRLKALWGPLLRKVAVFLAQGEESAWRLRQMGVESGRVRVIGNLKYDMQVDESRPMVKLLRQMVTGRRVLVVGSLVEGEEAFFRDCLWDFWKKAPDVVVILAPRHPQRFVEAAGVFRKGFRVCKASDMMADSKLPNPPKYLQSLPLVILDTLGDLAGVYGLADVAFIGGSLVAKGGHNPLEAARFGVPVVMGESYENFREMVESMKEAEAIRIVDGAGLGEALTRLMRDDEGMGERGRMFFEGQTGATGRAVEALVELISGREG</sequence>
<keyword evidence="9" id="KW-1003">Cell membrane</keyword>
<keyword evidence="9" id="KW-0448">Lipopolysaccharide biosynthesis</keyword>
<dbReference type="InterPro" id="IPR038107">
    <property type="entry name" value="Glycos_transf_N_sf"/>
</dbReference>
<dbReference type="GO" id="GO:0009245">
    <property type="term" value="P:lipid A biosynthetic process"/>
    <property type="evidence" value="ECO:0007669"/>
    <property type="project" value="TreeGrafter"/>
</dbReference>
<feature type="domain" description="3-deoxy-D-manno-octulosonic-acid transferase N-terminal" evidence="10">
    <location>
        <begin position="37"/>
        <end position="215"/>
    </location>
</feature>
<evidence type="ECO:0000256" key="4">
    <source>
        <dbReference type="ARBA" id="ARBA00022679"/>
    </source>
</evidence>
<feature type="site" description="Transition state stabilizer" evidence="8">
    <location>
        <position position="134"/>
    </location>
</feature>
<dbReference type="Proteomes" id="UP000000343">
    <property type="component" value="Chromosome"/>
</dbReference>
<dbReference type="eggNOG" id="COG1519">
    <property type="taxonomic scope" value="Bacteria"/>
</dbReference>
<accession>E8X143</accession>
<evidence type="ECO:0000256" key="2">
    <source>
        <dbReference type="ARBA" id="ARBA00012621"/>
    </source>
</evidence>
<dbReference type="Pfam" id="PF04413">
    <property type="entry name" value="Glycos_transf_N"/>
    <property type="match status" value="1"/>
</dbReference>
<evidence type="ECO:0000256" key="7">
    <source>
        <dbReference type="PIRSR" id="PIRSR639901-1"/>
    </source>
</evidence>
<comment type="pathway">
    <text evidence="1 9">Bacterial outer membrane biogenesis; LPS core biosynthesis.</text>
</comment>
<dbReference type="RefSeq" id="WP_013579234.1">
    <property type="nucleotide sequence ID" value="NC_015064.1"/>
</dbReference>
<comment type="catalytic activity">
    <reaction evidence="6 9">
        <text>lipid IVA (E. coli) + CMP-3-deoxy-beta-D-manno-octulosonate = alpha-Kdo-(2-&gt;6)-lipid IVA (E. coli) + CMP + H(+)</text>
        <dbReference type="Rhea" id="RHEA:28066"/>
        <dbReference type="ChEBI" id="CHEBI:15378"/>
        <dbReference type="ChEBI" id="CHEBI:58603"/>
        <dbReference type="ChEBI" id="CHEBI:60364"/>
        <dbReference type="ChEBI" id="CHEBI:60377"/>
        <dbReference type="ChEBI" id="CHEBI:85987"/>
        <dbReference type="EC" id="2.4.99.12"/>
    </reaction>
</comment>
<name>E8X143_GRATM</name>
<evidence type="ECO:0000256" key="6">
    <source>
        <dbReference type="ARBA" id="ARBA00049183"/>
    </source>
</evidence>
<protein>
    <recommendedName>
        <fullName evidence="3 9">3-deoxy-D-manno-octulosonic acid transferase</fullName>
        <shortName evidence="9">Kdo transferase</shortName>
        <ecNumber evidence="2 9">2.4.99.12</ecNumber>
    </recommendedName>
    <alternativeName>
        <fullName evidence="5 9">Lipid IV(A) 3-deoxy-D-manno-octulosonic acid transferase</fullName>
    </alternativeName>
</protein>
<dbReference type="HOGENOM" id="CLU_036146_2_1_0"/>
<dbReference type="KEGG" id="acm:AciX9_0841"/>
<dbReference type="Gene3D" id="3.40.50.11720">
    <property type="entry name" value="3-Deoxy-D-manno-octulosonic-acid transferase, N-terminal domain"/>
    <property type="match status" value="1"/>
</dbReference>
<dbReference type="GO" id="GO:0043842">
    <property type="term" value="F:Kdo transferase activity"/>
    <property type="evidence" value="ECO:0007669"/>
    <property type="project" value="UniProtKB-EC"/>
</dbReference>
<dbReference type="EC" id="2.4.99.12" evidence="2 9"/>
<dbReference type="InterPro" id="IPR007507">
    <property type="entry name" value="Glycos_transf_N"/>
</dbReference>
<evidence type="ECO:0000313" key="12">
    <source>
        <dbReference type="Proteomes" id="UP000000343"/>
    </source>
</evidence>
<comment type="similarity">
    <text evidence="9">Belongs to the glycosyltransferase group 1 family.</text>
</comment>
<gene>
    <name evidence="11" type="ordered locus">AciX9_0841</name>
</gene>
<dbReference type="PaxDb" id="1198114-AciX9_0841"/>
<dbReference type="SUPFAM" id="SSF53756">
    <property type="entry name" value="UDP-Glycosyltransferase/glycogen phosphorylase"/>
    <property type="match status" value="1"/>
</dbReference>
<reference evidence="12" key="1">
    <citation type="submission" date="2011-01" db="EMBL/GenBank/DDBJ databases">
        <title>Complete sequence of chromosome of Acidobacterium sp. MP5ACTX9.</title>
        <authorList>
            <consortium name="US DOE Joint Genome Institute"/>
            <person name="Lucas S."/>
            <person name="Copeland A."/>
            <person name="Lapidus A."/>
            <person name="Cheng J.-F."/>
            <person name="Goodwin L."/>
            <person name="Pitluck S."/>
            <person name="Teshima H."/>
            <person name="Detter J.C."/>
            <person name="Han C."/>
            <person name="Tapia R."/>
            <person name="Land M."/>
            <person name="Hauser L."/>
            <person name="Kyrpides N."/>
            <person name="Ivanova N."/>
            <person name="Ovchinnikova G."/>
            <person name="Pagani I."/>
            <person name="Rawat S.R."/>
            <person name="Mannisto M."/>
            <person name="Haggblom M.M."/>
            <person name="Woyke T."/>
        </authorList>
    </citation>
    <scope>NUCLEOTIDE SEQUENCE [LARGE SCALE GENOMIC DNA]</scope>
    <source>
        <strain evidence="12">MP5ACTX9</strain>
    </source>
</reference>
<evidence type="ECO:0000259" key="10">
    <source>
        <dbReference type="Pfam" id="PF04413"/>
    </source>
</evidence>
<comment type="function">
    <text evidence="9">Involved in lipopolysaccharide (LPS) biosynthesis. Catalyzes the transfer of 3-deoxy-D-manno-octulosonate (Kdo) residue(s) from CMP-Kdo to lipid IV(A), the tetraacyldisaccharide-1,4'-bisphosphate precursor of lipid A.</text>
</comment>
<comment type="subcellular location">
    <subcellularLocation>
        <location evidence="9">Cell membrane</location>
    </subcellularLocation>
</comment>
<dbReference type="GO" id="GO:0005886">
    <property type="term" value="C:plasma membrane"/>
    <property type="evidence" value="ECO:0007669"/>
    <property type="project" value="UniProtKB-SubCell"/>
</dbReference>
<dbReference type="STRING" id="1198114.AciX9_0841"/>
<keyword evidence="9" id="KW-0472">Membrane</keyword>
<proteinExistence type="inferred from homology"/>
<evidence type="ECO:0000256" key="1">
    <source>
        <dbReference type="ARBA" id="ARBA00004713"/>
    </source>
</evidence>
<evidence type="ECO:0000256" key="9">
    <source>
        <dbReference type="RuleBase" id="RU365103"/>
    </source>
</evidence>
<evidence type="ECO:0000256" key="5">
    <source>
        <dbReference type="ARBA" id="ARBA00031445"/>
    </source>
</evidence>
<evidence type="ECO:0000256" key="8">
    <source>
        <dbReference type="PIRSR" id="PIRSR639901-2"/>
    </source>
</evidence>
<feature type="site" description="Transition state stabilizer" evidence="8">
    <location>
        <position position="212"/>
    </location>
</feature>
<dbReference type="Gene3D" id="3.40.50.2000">
    <property type="entry name" value="Glycogen Phosphorylase B"/>
    <property type="match status" value="1"/>
</dbReference>
<evidence type="ECO:0000256" key="3">
    <source>
        <dbReference type="ARBA" id="ARBA00019077"/>
    </source>
</evidence>
<evidence type="ECO:0000313" key="11">
    <source>
        <dbReference type="EMBL" id="ADW67909.1"/>
    </source>
</evidence>
<dbReference type="InterPro" id="IPR039901">
    <property type="entry name" value="Kdotransferase"/>
</dbReference>
<dbReference type="AlphaFoldDB" id="E8X143"/>
<dbReference type="EMBL" id="CP002480">
    <property type="protein sequence ID" value="ADW67909.1"/>
    <property type="molecule type" value="Genomic_DNA"/>
</dbReference>
<keyword evidence="12" id="KW-1185">Reference proteome</keyword>
<keyword evidence="4 9" id="KW-0808">Transferase</keyword>
<dbReference type="PANTHER" id="PTHR42755:SF1">
    <property type="entry name" value="3-DEOXY-D-MANNO-OCTULOSONIC ACID TRANSFERASE, MITOCHONDRIAL-RELATED"/>
    <property type="match status" value="1"/>
</dbReference>
<dbReference type="PANTHER" id="PTHR42755">
    <property type="entry name" value="3-DEOXY-MANNO-OCTULOSONATE CYTIDYLYLTRANSFERASE"/>
    <property type="match status" value="1"/>
</dbReference>
<dbReference type="GO" id="GO:0009244">
    <property type="term" value="P:lipopolysaccharide core region biosynthetic process"/>
    <property type="evidence" value="ECO:0007669"/>
    <property type="project" value="UniProtKB-UniRule"/>
</dbReference>